<evidence type="ECO:0000313" key="4">
    <source>
        <dbReference type="Proteomes" id="UP001596958"/>
    </source>
</evidence>
<dbReference type="Gene3D" id="3.40.50.720">
    <property type="entry name" value="NAD(P)-binding Rossmann-like Domain"/>
    <property type="match status" value="1"/>
</dbReference>
<dbReference type="SUPFAM" id="SSF51735">
    <property type="entry name" value="NAD(P)-binding Rossmann-fold domains"/>
    <property type="match status" value="1"/>
</dbReference>
<protein>
    <submittedName>
        <fullName evidence="3">Gfo/Idh/MocA family protein</fullName>
    </submittedName>
</protein>
<evidence type="ECO:0000259" key="2">
    <source>
        <dbReference type="Pfam" id="PF22725"/>
    </source>
</evidence>
<dbReference type="EMBL" id="JBHTHU010000005">
    <property type="protein sequence ID" value="MFD0749650.1"/>
    <property type="molecule type" value="Genomic_DNA"/>
</dbReference>
<dbReference type="Gene3D" id="3.30.360.10">
    <property type="entry name" value="Dihydrodipicolinate Reductase, domain 2"/>
    <property type="match status" value="1"/>
</dbReference>
<accession>A0ABW2YUV8</accession>
<dbReference type="RefSeq" id="WP_377098205.1">
    <property type="nucleotide sequence ID" value="NZ_JBHTHU010000005.1"/>
</dbReference>
<evidence type="ECO:0000313" key="3">
    <source>
        <dbReference type="EMBL" id="MFD0749650.1"/>
    </source>
</evidence>
<organism evidence="3 4">
    <name type="scientific">Mucilaginibacter calamicampi</name>
    <dbReference type="NCBI Taxonomy" id="1302352"/>
    <lineage>
        <taxon>Bacteria</taxon>
        <taxon>Pseudomonadati</taxon>
        <taxon>Bacteroidota</taxon>
        <taxon>Sphingobacteriia</taxon>
        <taxon>Sphingobacteriales</taxon>
        <taxon>Sphingobacteriaceae</taxon>
        <taxon>Mucilaginibacter</taxon>
    </lineage>
</organism>
<dbReference type="InterPro" id="IPR055170">
    <property type="entry name" value="GFO_IDH_MocA-like_dom"/>
</dbReference>
<dbReference type="InterPro" id="IPR000683">
    <property type="entry name" value="Gfo/Idh/MocA-like_OxRdtase_N"/>
</dbReference>
<comment type="caution">
    <text evidence="3">The sequence shown here is derived from an EMBL/GenBank/DDBJ whole genome shotgun (WGS) entry which is preliminary data.</text>
</comment>
<feature type="domain" description="Gfo/Idh/MocA-like oxidoreductase N-terminal" evidence="1">
    <location>
        <begin position="2"/>
        <end position="104"/>
    </location>
</feature>
<dbReference type="InterPro" id="IPR052515">
    <property type="entry name" value="Gfo/Idh/MocA_Oxidoreductase"/>
</dbReference>
<evidence type="ECO:0000259" key="1">
    <source>
        <dbReference type="Pfam" id="PF01408"/>
    </source>
</evidence>
<proteinExistence type="predicted"/>
<sequence length="305" mass="34799">MEVLIIGLGSIAYKHILALKSITSDITLYALRNAGNETVEGVTNIYNLAALNTTPDFVIISNPTNLHYDAILSVMHLGVPLFIEKPPLHELSASEALIARLNQSQIPTYVACNLRFHPCIKFLKSYFENNEALVNEVNVYCGSYLPGWRPTKNYKDVYSAHKEMGGGVHLDLFHELDYAIWLFGPPEKHRGYTSNKSTLNISAIDCANYIFEYKNFNIFIVLNYYRVTAKRTIEILFQDQTWEVDLLRATIKSDTHGLIFEHSTYNILDTYKEQMEYFFQNVLPNGESMNTFEDSIQTLKISVNG</sequence>
<reference evidence="4" key="1">
    <citation type="journal article" date="2019" name="Int. J. Syst. Evol. Microbiol.">
        <title>The Global Catalogue of Microorganisms (GCM) 10K type strain sequencing project: providing services to taxonomists for standard genome sequencing and annotation.</title>
        <authorList>
            <consortium name="The Broad Institute Genomics Platform"/>
            <consortium name="The Broad Institute Genome Sequencing Center for Infectious Disease"/>
            <person name="Wu L."/>
            <person name="Ma J."/>
        </authorList>
    </citation>
    <scope>NUCLEOTIDE SEQUENCE [LARGE SCALE GENOMIC DNA]</scope>
    <source>
        <strain evidence="4">CCUG 63418</strain>
    </source>
</reference>
<dbReference type="InterPro" id="IPR036291">
    <property type="entry name" value="NAD(P)-bd_dom_sf"/>
</dbReference>
<dbReference type="PANTHER" id="PTHR43249">
    <property type="entry name" value="UDP-N-ACETYL-2-AMINO-2-DEOXY-D-GLUCURONATE OXIDASE"/>
    <property type="match status" value="1"/>
</dbReference>
<dbReference type="SUPFAM" id="SSF55347">
    <property type="entry name" value="Glyceraldehyde-3-phosphate dehydrogenase-like, C-terminal domain"/>
    <property type="match status" value="1"/>
</dbReference>
<keyword evidence="4" id="KW-1185">Reference proteome</keyword>
<dbReference type="Pfam" id="PF01408">
    <property type="entry name" value="GFO_IDH_MocA"/>
    <property type="match status" value="1"/>
</dbReference>
<gene>
    <name evidence="3" type="ORF">ACFQZS_05810</name>
</gene>
<feature type="domain" description="GFO/IDH/MocA-like oxidoreductase" evidence="2">
    <location>
        <begin position="149"/>
        <end position="243"/>
    </location>
</feature>
<name>A0ABW2YUV8_9SPHI</name>
<dbReference type="Pfam" id="PF22725">
    <property type="entry name" value="GFO_IDH_MocA_C3"/>
    <property type="match status" value="1"/>
</dbReference>
<dbReference type="Proteomes" id="UP001596958">
    <property type="component" value="Unassembled WGS sequence"/>
</dbReference>
<dbReference type="PANTHER" id="PTHR43249:SF1">
    <property type="entry name" value="D-GLUCOSIDE 3-DEHYDROGENASE"/>
    <property type="match status" value="1"/>
</dbReference>